<accession>A0ABT7KW42</accession>
<proteinExistence type="predicted"/>
<sequence length="55" mass="6259">MKANILFVIKIVVFIVCLSFIIIYQKTAGKFELGMMLIGLAGLLGLLYNYNRKYV</sequence>
<dbReference type="InterPro" id="IPR054198">
    <property type="entry name" value="DUF6903"/>
</dbReference>
<reference evidence="2 3" key="1">
    <citation type="journal article" date="2023" name="Int. J. Mol. Sci.">
        <title>Pathogenicity and Genomic Characterization of a Novel Genospecies, Bacillus shihchuchen, of the Bacillus cereus Group Isolated from Chinese Softshell Turtle (Pelodiscus sinensis).</title>
        <authorList>
            <person name="Cheng L.W."/>
            <person name="Byadgi O.V."/>
            <person name="Tsai C.E."/>
            <person name="Wang P.C."/>
            <person name="Chen S.C."/>
        </authorList>
    </citation>
    <scope>NUCLEOTIDE SEQUENCE [LARGE SCALE GENOMIC DNA]</scope>
    <source>
        <strain evidence="2 3">QF108-045</strain>
    </source>
</reference>
<keyword evidence="3" id="KW-1185">Reference proteome</keyword>
<gene>
    <name evidence="2" type="ORF">P6F46_17065</name>
</gene>
<feature type="transmembrane region" description="Helical" evidence="1">
    <location>
        <begin position="31"/>
        <end position="50"/>
    </location>
</feature>
<evidence type="ECO:0000256" key="1">
    <source>
        <dbReference type="SAM" id="Phobius"/>
    </source>
</evidence>
<keyword evidence="1" id="KW-0812">Transmembrane</keyword>
<keyword evidence="1" id="KW-0472">Membrane</keyword>
<organism evidence="2 3">
    <name type="scientific">Bacillus shihchuchen</name>
    <dbReference type="NCBI Taxonomy" id="3036942"/>
    <lineage>
        <taxon>Bacteria</taxon>
        <taxon>Bacillati</taxon>
        <taxon>Bacillota</taxon>
        <taxon>Bacilli</taxon>
        <taxon>Bacillales</taxon>
        <taxon>Bacillaceae</taxon>
        <taxon>Bacillus</taxon>
        <taxon>Bacillus cereus group</taxon>
    </lineage>
</organism>
<name>A0ABT7KW42_9BACI</name>
<dbReference type="Pfam" id="PF21844">
    <property type="entry name" value="DUF6903"/>
    <property type="match status" value="1"/>
</dbReference>
<dbReference type="EMBL" id="JASWHZ010000001">
    <property type="protein sequence ID" value="MDL2418375.1"/>
    <property type="molecule type" value="Genomic_DNA"/>
</dbReference>
<keyword evidence="1" id="KW-1133">Transmembrane helix</keyword>
<evidence type="ECO:0000313" key="2">
    <source>
        <dbReference type="EMBL" id="MDL2418375.1"/>
    </source>
</evidence>
<protein>
    <submittedName>
        <fullName evidence="2">Uncharacterized protein</fullName>
    </submittedName>
</protein>
<comment type="caution">
    <text evidence="2">The sequence shown here is derived from an EMBL/GenBank/DDBJ whole genome shotgun (WGS) entry which is preliminary data.</text>
</comment>
<dbReference type="Proteomes" id="UP001229716">
    <property type="component" value="Unassembled WGS sequence"/>
</dbReference>
<evidence type="ECO:0000313" key="3">
    <source>
        <dbReference type="Proteomes" id="UP001229716"/>
    </source>
</evidence>
<feature type="transmembrane region" description="Helical" evidence="1">
    <location>
        <begin position="7"/>
        <end position="25"/>
    </location>
</feature>